<sequence length="111" mass="13215">MEPQEYKFRLEYIKGEDNVADGLSRINTLQPARKPFVEIHEDDKRRTMEQYHLALGHGSINNMKATIKHRYKWDIIFRDIENFVKSCPICKKAGTYVTNTKNKWIETNRKN</sequence>
<dbReference type="OrthoDB" id="413122at2759"/>
<accession>A0A9P6KY11</accession>
<evidence type="ECO:0000259" key="1">
    <source>
        <dbReference type="Pfam" id="PF17921"/>
    </source>
</evidence>
<keyword evidence="3" id="KW-1185">Reference proteome</keyword>
<dbReference type="Gene3D" id="1.10.340.70">
    <property type="match status" value="1"/>
</dbReference>
<evidence type="ECO:0000313" key="2">
    <source>
        <dbReference type="EMBL" id="KAF9760642.1"/>
    </source>
</evidence>
<dbReference type="InterPro" id="IPR041588">
    <property type="entry name" value="Integrase_H2C2"/>
</dbReference>
<protein>
    <recommendedName>
        <fullName evidence="1">Integrase zinc-binding domain-containing protein</fullName>
    </recommendedName>
</protein>
<comment type="caution">
    <text evidence="2">The sequence shown here is derived from an EMBL/GenBank/DDBJ whole genome shotgun (WGS) entry which is preliminary data.</text>
</comment>
<dbReference type="Pfam" id="PF17921">
    <property type="entry name" value="Integrase_H2C2"/>
    <property type="match status" value="1"/>
</dbReference>
<dbReference type="Proteomes" id="UP000740883">
    <property type="component" value="Unassembled WGS sequence"/>
</dbReference>
<feature type="domain" description="Integrase zinc-binding" evidence="1">
    <location>
        <begin position="41"/>
        <end position="93"/>
    </location>
</feature>
<gene>
    <name evidence="2" type="ORF">NGRA_3068</name>
</gene>
<reference evidence="2 3" key="1">
    <citation type="journal article" date="2020" name="Genome Biol. Evol.">
        <title>Comparative genomics of strictly vertically transmitted, feminizing microsporidia endosymbionts of amphipod crustaceans.</title>
        <authorList>
            <person name="Cormier A."/>
            <person name="Chebbi M.A."/>
            <person name="Giraud I."/>
            <person name="Wattier R."/>
            <person name="Teixeira M."/>
            <person name="Gilbert C."/>
            <person name="Rigaud T."/>
            <person name="Cordaux R."/>
        </authorList>
    </citation>
    <scope>NUCLEOTIDE SEQUENCE [LARGE SCALE GENOMIC DNA]</scope>
    <source>
        <strain evidence="2 3">Ou3-Ou53</strain>
    </source>
</reference>
<dbReference type="AlphaFoldDB" id="A0A9P6KY11"/>
<evidence type="ECO:0000313" key="3">
    <source>
        <dbReference type="Proteomes" id="UP000740883"/>
    </source>
</evidence>
<organism evidence="2 3">
    <name type="scientific">Nosema granulosis</name>
    <dbReference type="NCBI Taxonomy" id="83296"/>
    <lineage>
        <taxon>Eukaryota</taxon>
        <taxon>Fungi</taxon>
        <taxon>Fungi incertae sedis</taxon>
        <taxon>Microsporidia</taxon>
        <taxon>Nosematidae</taxon>
        <taxon>Nosema</taxon>
    </lineage>
</organism>
<name>A0A9P6KY11_9MICR</name>
<dbReference type="EMBL" id="SBJO01000555">
    <property type="protein sequence ID" value="KAF9760642.1"/>
    <property type="molecule type" value="Genomic_DNA"/>
</dbReference>
<proteinExistence type="predicted"/>